<gene>
    <name evidence="2" type="ORF">N0V83_004871</name>
</gene>
<protein>
    <recommendedName>
        <fullName evidence="1">AMP-dependent synthetase/ligase domain-containing protein</fullName>
    </recommendedName>
</protein>
<dbReference type="PANTHER" id="PTHR42921">
    <property type="entry name" value="ACETOACETYL-COA SYNTHETASE"/>
    <property type="match status" value="1"/>
</dbReference>
<dbReference type="PROSITE" id="PS00455">
    <property type="entry name" value="AMP_BINDING"/>
    <property type="match status" value="1"/>
</dbReference>
<evidence type="ECO:0000313" key="3">
    <source>
        <dbReference type="Proteomes" id="UP001140560"/>
    </source>
</evidence>
<dbReference type="Gene3D" id="3.40.50.12780">
    <property type="entry name" value="N-terminal domain of ligase-like"/>
    <property type="match status" value="1"/>
</dbReference>
<dbReference type="NCBIfam" id="TIGR01217">
    <property type="entry name" value="ac_ac_CoA_syn"/>
    <property type="match status" value="1"/>
</dbReference>
<evidence type="ECO:0000259" key="1">
    <source>
        <dbReference type="Pfam" id="PF00501"/>
    </source>
</evidence>
<dbReference type="AlphaFoldDB" id="A0A9W8YAG6"/>
<evidence type="ECO:0000313" key="2">
    <source>
        <dbReference type="EMBL" id="KAJ4371651.1"/>
    </source>
</evidence>
<accession>A0A9W8YAG6</accession>
<keyword evidence="3" id="KW-1185">Reference proteome</keyword>
<organism evidence="2 3">
    <name type="scientific">Neocucurbitaria cava</name>
    <dbReference type="NCBI Taxonomy" id="798079"/>
    <lineage>
        <taxon>Eukaryota</taxon>
        <taxon>Fungi</taxon>
        <taxon>Dikarya</taxon>
        <taxon>Ascomycota</taxon>
        <taxon>Pezizomycotina</taxon>
        <taxon>Dothideomycetes</taxon>
        <taxon>Pleosporomycetidae</taxon>
        <taxon>Pleosporales</taxon>
        <taxon>Pleosporineae</taxon>
        <taxon>Cucurbitariaceae</taxon>
        <taxon>Neocucurbitaria</taxon>
    </lineage>
</organism>
<dbReference type="Pfam" id="PF00501">
    <property type="entry name" value="AMP-binding"/>
    <property type="match status" value="1"/>
</dbReference>
<dbReference type="InterPro" id="IPR020845">
    <property type="entry name" value="AMP-binding_CS"/>
</dbReference>
<name>A0A9W8YAG6_9PLEO</name>
<reference evidence="2" key="1">
    <citation type="submission" date="2022-10" db="EMBL/GenBank/DDBJ databases">
        <title>Tapping the CABI collections for fungal endophytes: first genome assemblies for Collariella, Neodidymelliopsis, Ascochyta clinopodiicola, Didymella pomorum, Didymosphaeria variabile, Neocosmospora piperis and Neocucurbitaria cava.</title>
        <authorList>
            <person name="Hill R."/>
        </authorList>
    </citation>
    <scope>NUCLEOTIDE SEQUENCE</scope>
    <source>
        <strain evidence="2">IMI 356814</strain>
    </source>
</reference>
<dbReference type="PANTHER" id="PTHR42921:SF4">
    <property type="entry name" value="ACETOACETYL-COA SYNTHASE (AFU_ORTHOLOGUE AFUA_8G04770)"/>
    <property type="match status" value="1"/>
</dbReference>
<sequence>MYNSLGSRPSNMRSDMNIPLPRRLWEHPDPKSTQMWKFKTCFERSVGRIFENYSEMYNYSCAERAKFWGYCFEKFPLVYSTMASYDPAKPCVDESAPMFPPPKWFEGININFAQNILYQGTSEGQPVLSPGKEDDKIAVTEVREGSRPESIRNTTWKELRQRVARMAQAMRARGVKRGDRVAVVASHSMDTLAVFLGVTALGGLFSSSSTDMGVRGILDRLQQIKPTYVFFDDWALYNGKTIDLRPKMAEVVEGMKGISEFKGIVSQPRWLNSPADISEVPMTHTLEEFISTATSSEPIFEQVAFSDPFLIVYSSGTTGTPKCIVHSTGGVILSGHKEARLHHCIDETSTQLQYTTTGWIMYLLGVQTLVTGARAVLYDGSPFFPGPENFLKLVGDQKVTHLGVSPRYFQTLQHNEIIPKRVTDLRHLKVITSTGMVLSDALFEWFYDIAFPPFVRLDNIAGGTDLAGAFGTGNPILPIYVGGCQCLSLGLPVQVMDQTVESGNIGVKVDDGVPGELVSTNAFPTMPVKFWGETGNQRYFDGYFARFKGVWTHGDFIMIHPITKNVLFLGRADGVLNPSGVRFGSAEIYTIIDADFGDVIQDSLCVGQRRPDDSDESVILFLLMQPGKKFTTDLVERVNAAIKSEMSPRHVPKYTFETPDIPVSFDGGNVKCFCF</sequence>
<dbReference type="Proteomes" id="UP001140560">
    <property type="component" value="Unassembled WGS sequence"/>
</dbReference>
<feature type="domain" description="AMP-dependent synthetase/ligase" evidence="1">
    <location>
        <begin position="134"/>
        <end position="519"/>
    </location>
</feature>
<dbReference type="InterPro" id="IPR042099">
    <property type="entry name" value="ANL_N_sf"/>
</dbReference>
<dbReference type="GO" id="GO:0006629">
    <property type="term" value="P:lipid metabolic process"/>
    <property type="evidence" value="ECO:0007669"/>
    <property type="project" value="InterPro"/>
</dbReference>
<proteinExistence type="predicted"/>
<comment type="caution">
    <text evidence="2">The sequence shown here is derived from an EMBL/GenBank/DDBJ whole genome shotgun (WGS) entry which is preliminary data.</text>
</comment>
<dbReference type="GO" id="GO:0030729">
    <property type="term" value="F:acetoacetate-CoA ligase activity"/>
    <property type="evidence" value="ECO:0007669"/>
    <property type="project" value="InterPro"/>
</dbReference>
<dbReference type="OrthoDB" id="10253869at2759"/>
<dbReference type="InterPro" id="IPR000873">
    <property type="entry name" value="AMP-dep_synth/lig_dom"/>
</dbReference>
<dbReference type="InterPro" id="IPR005914">
    <property type="entry name" value="Acac_CoA_synth"/>
</dbReference>
<dbReference type="SUPFAM" id="SSF56801">
    <property type="entry name" value="Acetyl-CoA synthetase-like"/>
    <property type="match status" value="1"/>
</dbReference>
<dbReference type="EMBL" id="JAPEUY010000007">
    <property type="protein sequence ID" value="KAJ4371651.1"/>
    <property type="molecule type" value="Genomic_DNA"/>
</dbReference>